<organism evidence="2 3">
    <name type="scientific">Tagetes erecta</name>
    <name type="common">African marigold</name>
    <dbReference type="NCBI Taxonomy" id="13708"/>
    <lineage>
        <taxon>Eukaryota</taxon>
        <taxon>Viridiplantae</taxon>
        <taxon>Streptophyta</taxon>
        <taxon>Embryophyta</taxon>
        <taxon>Tracheophyta</taxon>
        <taxon>Spermatophyta</taxon>
        <taxon>Magnoliopsida</taxon>
        <taxon>eudicotyledons</taxon>
        <taxon>Gunneridae</taxon>
        <taxon>Pentapetalae</taxon>
        <taxon>asterids</taxon>
        <taxon>campanulids</taxon>
        <taxon>Asterales</taxon>
        <taxon>Asteraceae</taxon>
        <taxon>Asteroideae</taxon>
        <taxon>Heliantheae alliance</taxon>
        <taxon>Tageteae</taxon>
        <taxon>Tagetes</taxon>
    </lineage>
</organism>
<proteinExistence type="predicted"/>
<dbReference type="EMBL" id="JAUHHV010000001">
    <property type="protein sequence ID" value="KAK1441534.1"/>
    <property type="molecule type" value="Genomic_DNA"/>
</dbReference>
<evidence type="ECO:0000256" key="1">
    <source>
        <dbReference type="SAM" id="Phobius"/>
    </source>
</evidence>
<keyword evidence="1" id="KW-0472">Membrane</keyword>
<accession>A0AAD8LIP8</accession>
<keyword evidence="1" id="KW-0812">Transmembrane</keyword>
<keyword evidence="3" id="KW-1185">Reference proteome</keyword>
<dbReference type="AlphaFoldDB" id="A0AAD8LIP8"/>
<keyword evidence="1" id="KW-1133">Transmembrane helix</keyword>
<feature type="transmembrane region" description="Helical" evidence="1">
    <location>
        <begin position="13"/>
        <end position="39"/>
    </location>
</feature>
<sequence>MLEILFWKLSSRWILYSFFPPFFIVCSKSASYVCLSLFFSLVRNRTLLTSVVRSQNMMIKILERLYEMPFKLLTNNPTKNLNDVLNFITPYYYQ</sequence>
<gene>
    <name evidence="2" type="ORF">QVD17_07509</name>
</gene>
<evidence type="ECO:0000313" key="2">
    <source>
        <dbReference type="EMBL" id="KAK1441534.1"/>
    </source>
</evidence>
<dbReference type="Proteomes" id="UP001229421">
    <property type="component" value="Unassembled WGS sequence"/>
</dbReference>
<comment type="caution">
    <text evidence="2">The sequence shown here is derived from an EMBL/GenBank/DDBJ whole genome shotgun (WGS) entry which is preliminary data.</text>
</comment>
<name>A0AAD8LIP8_TARER</name>
<protein>
    <submittedName>
        <fullName evidence="2">Uncharacterized protein</fullName>
    </submittedName>
</protein>
<evidence type="ECO:0000313" key="3">
    <source>
        <dbReference type="Proteomes" id="UP001229421"/>
    </source>
</evidence>
<reference evidence="2" key="1">
    <citation type="journal article" date="2023" name="bioRxiv">
        <title>Improved chromosome-level genome assembly for marigold (Tagetes erecta).</title>
        <authorList>
            <person name="Jiang F."/>
            <person name="Yuan L."/>
            <person name="Wang S."/>
            <person name="Wang H."/>
            <person name="Xu D."/>
            <person name="Wang A."/>
            <person name="Fan W."/>
        </authorList>
    </citation>
    <scope>NUCLEOTIDE SEQUENCE</scope>
    <source>
        <strain evidence="2">WSJ</strain>
        <tissue evidence="2">Leaf</tissue>
    </source>
</reference>